<protein>
    <submittedName>
        <fullName evidence="1">Uncharacterized protein</fullName>
    </submittedName>
</protein>
<name>A0A5Q4YWP1_9BURK</name>
<keyword evidence="1" id="KW-0614">Plasmid</keyword>
<dbReference type="KEGG" id="pdio:PDMSB3_0086.2"/>
<accession>A0A5Q4YWP1</accession>
<organism evidence="1 2">
    <name type="scientific">Paraburkholderia dioscoreae</name>
    <dbReference type="NCBI Taxonomy" id="2604047"/>
    <lineage>
        <taxon>Bacteria</taxon>
        <taxon>Pseudomonadati</taxon>
        <taxon>Pseudomonadota</taxon>
        <taxon>Betaproteobacteria</taxon>
        <taxon>Burkholderiales</taxon>
        <taxon>Burkholderiaceae</taxon>
        <taxon>Paraburkholderia</taxon>
    </lineage>
</organism>
<dbReference type="EMBL" id="LR699555">
    <property type="protein sequence ID" value="VVD30922.1"/>
    <property type="molecule type" value="Genomic_DNA"/>
</dbReference>
<geneLocation type="plasmid" evidence="1 2">
    <name>pI</name>
</geneLocation>
<sequence>MCDGCIAMNRDFWLLNTHCFKVIFSTSTTISPLNEHELPADMALIATTHGSTARRASGGACESEKSDHIALLFP</sequence>
<dbReference type="Proteomes" id="UP000325811">
    <property type="component" value="Plasmid pI"/>
</dbReference>
<reference evidence="1 2" key="1">
    <citation type="submission" date="2019-08" db="EMBL/GenBank/DDBJ databases">
        <authorList>
            <person name="Herpell B J."/>
        </authorList>
    </citation>
    <scope>NUCLEOTIDE SEQUENCE [LARGE SCALE GENOMIC DNA]</scope>
    <source>
        <strain evidence="2">Msb3</strain>
        <plasmid evidence="1 2">pI</plasmid>
    </source>
</reference>
<keyword evidence="2" id="KW-1185">Reference proteome</keyword>
<evidence type="ECO:0000313" key="2">
    <source>
        <dbReference type="Proteomes" id="UP000325811"/>
    </source>
</evidence>
<proteinExistence type="predicted"/>
<gene>
    <name evidence="1" type="ORF">PDMSB3_0086</name>
</gene>
<dbReference type="AlphaFoldDB" id="A0A5Q4YWP1"/>
<evidence type="ECO:0000313" key="1">
    <source>
        <dbReference type="EMBL" id="VVD30922.1"/>
    </source>
</evidence>